<feature type="region of interest" description="Disordered" evidence="1">
    <location>
        <begin position="100"/>
        <end position="122"/>
    </location>
</feature>
<dbReference type="VEuPathDB" id="CryptoDB:Cvel_11235"/>
<evidence type="ECO:0000256" key="1">
    <source>
        <dbReference type="SAM" id="MobiDB-lite"/>
    </source>
</evidence>
<reference evidence="2" key="1">
    <citation type="submission" date="2014-11" db="EMBL/GenBank/DDBJ databases">
        <authorList>
            <person name="Otto D Thomas"/>
            <person name="Naeem Raeece"/>
        </authorList>
    </citation>
    <scope>NUCLEOTIDE SEQUENCE</scope>
</reference>
<name>A0A0G4I5N8_9ALVE</name>
<feature type="region of interest" description="Disordered" evidence="1">
    <location>
        <begin position="1"/>
        <end position="27"/>
    </location>
</feature>
<dbReference type="AlphaFoldDB" id="A0A0G4I5N8"/>
<dbReference type="EMBL" id="CDMZ01005226">
    <property type="protein sequence ID" value="CEM52332.1"/>
    <property type="molecule type" value="Genomic_DNA"/>
</dbReference>
<proteinExistence type="predicted"/>
<sequence>MFRGGGNEEYDGSPPFPRTESLRESLERVGDAEALLHRADERRRRKNEERRVVEAVPVYKYQQQLQQQRGQTGAGRDDRYLHTRAVVPPSRTQTNVTVTTARTGGGGAGRIREAQRGGDGRSALGSVPFWRGDRKKLRFPSNACLECTFISSSVLGTCLGPDEQSQRRPLTRPELHEALRSDSVALAQHRSKAHLLEWGTFTGKPTRPTATATERRGGGVGGRLRGGMERAPTTSAGSSEGSTSVSKGCVSLLQLRKAQLVEVESALERVGRRPHLSSSSLGRLGAGRGSFSGGVWGEEDGVFEEMTMEDLIVQRLNAGSAVGLTACAFDDARRRPKVFGDLAPPLLAAVRQ</sequence>
<feature type="compositionally biased region" description="Basic and acidic residues" evidence="1">
    <location>
        <begin position="110"/>
        <end position="119"/>
    </location>
</feature>
<accession>A0A0G4I5N8</accession>
<evidence type="ECO:0000313" key="2">
    <source>
        <dbReference type="EMBL" id="CEM52332.1"/>
    </source>
</evidence>
<feature type="compositionally biased region" description="Low complexity" evidence="1">
    <location>
        <begin position="233"/>
        <end position="244"/>
    </location>
</feature>
<protein>
    <submittedName>
        <fullName evidence="2">Uncharacterized protein</fullName>
    </submittedName>
</protein>
<organism evidence="2">
    <name type="scientific">Chromera velia CCMP2878</name>
    <dbReference type="NCBI Taxonomy" id="1169474"/>
    <lineage>
        <taxon>Eukaryota</taxon>
        <taxon>Sar</taxon>
        <taxon>Alveolata</taxon>
        <taxon>Colpodellida</taxon>
        <taxon>Chromeraceae</taxon>
        <taxon>Chromera</taxon>
    </lineage>
</organism>
<feature type="region of interest" description="Disordered" evidence="1">
    <location>
        <begin position="200"/>
        <end position="244"/>
    </location>
</feature>
<gene>
    <name evidence="2" type="ORF">Cvel_11235</name>
</gene>